<protein>
    <submittedName>
        <fullName evidence="3">Metallo-mystery pair system four-Cys motif protein</fullName>
    </submittedName>
</protein>
<proteinExistence type="predicted"/>
<accession>A0A5C6XP30</accession>
<dbReference type="AlphaFoldDB" id="A0A5C6XP30"/>
<name>A0A5C6XP30_9DELT</name>
<dbReference type="PROSITE" id="PS51257">
    <property type="entry name" value="PROKAR_LIPOPROTEIN"/>
    <property type="match status" value="1"/>
</dbReference>
<dbReference type="InterPro" id="IPR046863">
    <property type="entry name" value="MbnP-like_dom"/>
</dbReference>
<dbReference type="EMBL" id="VOSL01000020">
    <property type="protein sequence ID" value="TXD41232.1"/>
    <property type="molecule type" value="Genomic_DNA"/>
</dbReference>
<feature type="domain" description="Copper-binding protein MbnP-like" evidence="2">
    <location>
        <begin position="34"/>
        <end position="255"/>
    </location>
</feature>
<keyword evidence="1" id="KW-0732">Signal</keyword>
<dbReference type="Proteomes" id="UP000321046">
    <property type="component" value="Unassembled WGS sequence"/>
</dbReference>
<dbReference type="NCBIfam" id="TIGR04052">
    <property type="entry name" value="MbnP_like_WxW"/>
    <property type="match status" value="1"/>
</dbReference>
<feature type="chain" id="PRO_5022672018" evidence="1">
    <location>
        <begin position="29"/>
        <end position="289"/>
    </location>
</feature>
<comment type="caution">
    <text evidence="3">The sequence shown here is derived from an EMBL/GenBank/DDBJ whole genome shotgun (WGS) entry which is preliminary data.</text>
</comment>
<organism evidence="3 4">
    <name type="scientific">Lujinxingia vulgaris</name>
    <dbReference type="NCBI Taxonomy" id="2600176"/>
    <lineage>
        <taxon>Bacteria</taxon>
        <taxon>Deltaproteobacteria</taxon>
        <taxon>Bradymonadales</taxon>
        <taxon>Lujinxingiaceae</taxon>
        <taxon>Lujinxingia</taxon>
    </lineage>
</organism>
<evidence type="ECO:0000256" key="1">
    <source>
        <dbReference type="SAM" id="SignalP"/>
    </source>
</evidence>
<dbReference type="Pfam" id="PF20243">
    <property type="entry name" value="MbnP"/>
    <property type="match status" value="1"/>
</dbReference>
<dbReference type="InterPro" id="IPR023977">
    <property type="entry name" value="MbnP-like"/>
</dbReference>
<gene>
    <name evidence="3" type="ORF">FRC96_04385</name>
</gene>
<evidence type="ECO:0000259" key="2">
    <source>
        <dbReference type="Pfam" id="PF20243"/>
    </source>
</evidence>
<evidence type="ECO:0000313" key="4">
    <source>
        <dbReference type="Proteomes" id="UP000321046"/>
    </source>
</evidence>
<evidence type="ECO:0000313" key="3">
    <source>
        <dbReference type="EMBL" id="TXD41232.1"/>
    </source>
</evidence>
<sequence>MMLSKHAPLTRPLLLPALLLLLAGCGSAEDNPTTQPLTLNFAAQVGDEPFSCGQTYEGLGTTETAFEPFDFRLFISEIELRDTDGQWQPLNLDQDGVWQHEDLALLDFEDATGRCQNGSTETREIVTGTLPEGTYDALRFTIGVPFELNHIDAATAPSPLNTTAMFWSWLGGYKFMRIEGATTGLDTGWQFHLGSTGCEPAEGGGATSCTNANRARIELSEVNVDADTLVFDLAELVADANLNERQEGTPSGCMSGPADSDCQPIFSALNLTHSEQSPTPRQVVRVQAR</sequence>
<reference evidence="3 4" key="1">
    <citation type="submission" date="2019-08" db="EMBL/GenBank/DDBJ databases">
        <title>Bradymonadales sp. TMQ2.</title>
        <authorList>
            <person name="Liang Q."/>
        </authorList>
    </citation>
    <scope>NUCLEOTIDE SEQUENCE [LARGE SCALE GENOMIC DNA]</scope>
    <source>
        <strain evidence="3 4">TMQ2</strain>
    </source>
</reference>
<dbReference type="OrthoDB" id="64245at2"/>
<feature type="signal peptide" evidence="1">
    <location>
        <begin position="1"/>
        <end position="28"/>
    </location>
</feature>